<evidence type="ECO:0000313" key="4">
    <source>
        <dbReference type="EMBL" id="PGH05122.1"/>
    </source>
</evidence>
<sequence>MQKPTVPAIEFLADVYTNLGLVYIAQHKPDVALRALEQSLSLRKKINTLTPDVSMSITYNKAIAYLMTGRLDEADANLRRAAAYFARNKTDDDGLLKNQRKRLYIRILNDMGEVLLRKDSVAEAIDIFKHILSSMREELGEPHPTIVSIKLNLGRAYTKLGQFDTARSLLDDVIGIYTEWRGRHHPDTMRAIDELASTFMEEGEQKKAAGLFSEMEMQRAAELWNEVVAFYKSVYGDESDMVLRIRTNLRYLSRAGE</sequence>
<dbReference type="InterPro" id="IPR019734">
    <property type="entry name" value="TPR_rpt"/>
</dbReference>
<dbReference type="PANTHER" id="PTHR45641">
    <property type="entry name" value="TETRATRICOPEPTIDE REPEAT PROTEIN (AFU_ORTHOLOGUE AFUA_6G03870)"/>
    <property type="match status" value="1"/>
</dbReference>
<protein>
    <submittedName>
        <fullName evidence="4">Uncharacterized protein</fullName>
    </submittedName>
</protein>
<gene>
    <name evidence="4" type="ORF">AJ79_06870</name>
</gene>
<dbReference type="PANTHER" id="PTHR45641:SF19">
    <property type="entry name" value="NEPHROCYSTIN-3"/>
    <property type="match status" value="1"/>
</dbReference>
<dbReference type="STRING" id="1447875.A0A2B7X8R8"/>
<organism evidence="4 5">
    <name type="scientific">Helicocarpus griseus UAMH5409</name>
    <dbReference type="NCBI Taxonomy" id="1447875"/>
    <lineage>
        <taxon>Eukaryota</taxon>
        <taxon>Fungi</taxon>
        <taxon>Dikarya</taxon>
        <taxon>Ascomycota</taxon>
        <taxon>Pezizomycotina</taxon>
        <taxon>Eurotiomycetes</taxon>
        <taxon>Eurotiomycetidae</taxon>
        <taxon>Onygenales</taxon>
        <taxon>Ajellomycetaceae</taxon>
        <taxon>Helicocarpus</taxon>
    </lineage>
</organism>
<evidence type="ECO:0000256" key="2">
    <source>
        <dbReference type="ARBA" id="ARBA00022803"/>
    </source>
</evidence>
<dbReference type="SMART" id="SM00028">
    <property type="entry name" value="TPR"/>
    <property type="match status" value="4"/>
</dbReference>
<proteinExistence type="predicted"/>
<dbReference type="Gene3D" id="1.25.40.10">
    <property type="entry name" value="Tetratricopeptide repeat domain"/>
    <property type="match status" value="2"/>
</dbReference>
<evidence type="ECO:0000256" key="3">
    <source>
        <dbReference type="PROSITE-ProRule" id="PRU00339"/>
    </source>
</evidence>
<feature type="repeat" description="TPR" evidence="3">
    <location>
        <begin position="13"/>
        <end position="46"/>
    </location>
</feature>
<dbReference type="SUPFAM" id="SSF48452">
    <property type="entry name" value="TPR-like"/>
    <property type="match status" value="1"/>
</dbReference>
<dbReference type="Proteomes" id="UP000223968">
    <property type="component" value="Unassembled WGS sequence"/>
</dbReference>
<dbReference type="EMBL" id="PDNB01000128">
    <property type="protein sequence ID" value="PGH05122.1"/>
    <property type="molecule type" value="Genomic_DNA"/>
</dbReference>
<dbReference type="Pfam" id="PF13432">
    <property type="entry name" value="TPR_16"/>
    <property type="match status" value="1"/>
</dbReference>
<dbReference type="InterPro" id="IPR011990">
    <property type="entry name" value="TPR-like_helical_dom_sf"/>
</dbReference>
<evidence type="ECO:0000313" key="5">
    <source>
        <dbReference type="Proteomes" id="UP000223968"/>
    </source>
</evidence>
<dbReference type="OrthoDB" id="1658288at2759"/>
<accession>A0A2B7X8R8</accession>
<name>A0A2B7X8R8_9EURO</name>
<dbReference type="AlphaFoldDB" id="A0A2B7X8R8"/>
<comment type="caution">
    <text evidence="4">The sequence shown here is derived from an EMBL/GenBank/DDBJ whole genome shotgun (WGS) entry which is preliminary data.</text>
</comment>
<dbReference type="PROSITE" id="PS50005">
    <property type="entry name" value="TPR"/>
    <property type="match status" value="1"/>
</dbReference>
<keyword evidence="2 3" id="KW-0802">TPR repeat</keyword>
<dbReference type="Pfam" id="PF13424">
    <property type="entry name" value="TPR_12"/>
    <property type="match status" value="1"/>
</dbReference>
<keyword evidence="5" id="KW-1185">Reference proteome</keyword>
<reference evidence="4 5" key="1">
    <citation type="submission" date="2017-10" db="EMBL/GenBank/DDBJ databases">
        <title>Comparative genomics in systemic dimorphic fungi from Ajellomycetaceae.</title>
        <authorList>
            <person name="Munoz J.F."/>
            <person name="Mcewen J.G."/>
            <person name="Clay O.K."/>
            <person name="Cuomo C.A."/>
        </authorList>
    </citation>
    <scope>NUCLEOTIDE SEQUENCE [LARGE SCALE GENOMIC DNA]</scope>
    <source>
        <strain evidence="4 5">UAMH5409</strain>
    </source>
</reference>
<evidence type="ECO:0000256" key="1">
    <source>
        <dbReference type="ARBA" id="ARBA00022737"/>
    </source>
</evidence>
<keyword evidence="1" id="KW-0677">Repeat</keyword>